<keyword evidence="1" id="KW-0472">Membrane</keyword>
<organism evidence="3 4">
    <name type="scientific">Variovorax paradoxus</name>
    <dbReference type="NCBI Taxonomy" id="34073"/>
    <lineage>
        <taxon>Bacteria</taxon>
        <taxon>Pseudomonadati</taxon>
        <taxon>Pseudomonadota</taxon>
        <taxon>Betaproteobacteria</taxon>
        <taxon>Burkholderiales</taxon>
        <taxon>Comamonadaceae</taxon>
        <taxon>Variovorax</taxon>
    </lineage>
</organism>
<feature type="transmembrane region" description="Helical" evidence="1">
    <location>
        <begin position="88"/>
        <end position="105"/>
    </location>
</feature>
<feature type="transmembrane region" description="Helical" evidence="1">
    <location>
        <begin position="249"/>
        <end position="269"/>
    </location>
</feature>
<feature type="transmembrane region" description="Helical" evidence="1">
    <location>
        <begin position="221"/>
        <end position="242"/>
    </location>
</feature>
<dbReference type="GO" id="GO:0016020">
    <property type="term" value="C:membrane"/>
    <property type="evidence" value="ECO:0007669"/>
    <property type="project" value="InterPro"/>
</dbReference>
<proteinExistence type="predicted"/>
<dbReference type="Pfam" id="PF00892">
    <property type="entry name" value="EamA"/>
    <property type="match status" value="2"/>
</dbReference>
<sequence>MSSTVQASAPMARRDSTGSGIALFLCALVLFAAYDAFAKQMVASHAPAVVNLGRYTAIGAIALVLLLRHGDLRLWRQPHQKLLAARSVALAVVATCFMTALVTMPLAEATAIYFTAPLVMVALSPWLLGERVGRAQWTAVLLGFAGMLCIVRPGGSLPLAGTLLMAVSAVCYALFQVLTRRLSGLVPAPVQFAHMALACLVITNLPVLFMPHVTLPPWPEMALLVAGGAVSGSAQLLLLAAFRRVGAATLAPLNYVQLLLAVLISTLWFQRPPDATALAGMALIAVAGVYLARAGGGSARAAGMIRTRDRDKEFR</sequence>
<feature type="transmembrane region" description="Helical" evidence="1">
    <location>
        <begin position="275"/>
        <end position="292"/>
    </location>
</feature>
<evidence type="ECO:0000256" key="1">
    <source>
        <dbReference type="SAM" id="Phobius"/>
    </source>
</evidence>
<feature type="transmembrane region" description="Helical" evidence="1">
    <location>
        <begin position="135"/>
        <end position="153"/>
    </location>
</feature>
<dbReference type="PANTHER" id="PTHR22911">
    <property type="entry name" value="ACYL-MALONYL CONDENSING ENZYME-RELATED"/>
    <property type="match status" value="1"/>
</dbReference>
<accession>A0AA91IBV5</accession>
<name>A0AA91IBV5_VARPD</name>
<keyword evidence="1" id="KW-1133">Transmembrane helix</keyword>
<feature type="transmembrane region" description="Helical" evidence="1">
    <location>
        <begin position="111"/>
        <end position="128"/>
    </location>
</feature>
<evidence type="ECO:0000259" key="2">
    <source>
        <dbReference type="Pfam" id="PF00892"/>
    </source>
</evidence>
<evidence type="ECO:0000313" key="4">
    <source>
        <dbReference type="Proteomes" id="UP000077852"/>
    </source>
</evidence>
<dbReference type="Proteomes" id="UP000077852">
    <property type="component" value="Unassembled WGS sequence"/>
</dbReference>
<feature type="transmembrane region" description="Helical" evidence="1">
    <location>
        <begin position="159"/>
        <end position="178"/>
    </location>
</feature>
<dbReference type="PANTHER" id="PTHR22911:SF103">
    <property type="entry name" value="BLR2811 PROTEIN"/>
    <property type="match status" value="1"/>
</dbReference>
<feature type="transmembrane region" description="Helical" evidence="1">
    <location>
        <begin position="48"/>
        <end position="67"/>
    </location>
</feature>
<feature type="domain" description="EamA" evidence="2">
    <location>
        <begin position="19"/>
        <end position="151"/>
    </location>
</feature>
<dbReference type="InterPro" id="IPR000620">
    <property type="entry name" value="EamA_dom"/>
</dbReference>
<feature type="domain" description="EamA" evidence="2">
    <location>
        <begin position="160"/>
        <end position="291"/>
    </location>
</feature>
<reference evidence="3 4" key="1">
    <citation type="submission" date="2016-03" db="EMBL/GenBank/DDBJ databases">
        <title>Genome sequence of Variovorax paradoxus KB5.</title>
        <authorList>
            <person name="Jeong H."/>
            <person name="Hong C.E."/>
            <person name="Jo S.H."/>
            <person name="Park J.M."/>
        </authorList>
    </citation>
    <scope>NUCLEOTIDE SEQUENCE [LARGE SCALE GENOMIC DNA]</scope>
    <source>
        <strain evidence="3 4">KB5</strain>
    </source>
</reference>
<dbReference type="InterPro" id="IPR037185">
    <property type="entry name" value="EmrE-like"/>
</dbReference>
<keyword evidence="1" id="KW-0812">Transmembrane</keyword>
<gene>
    <name evidence="3" type="ORF">A3K87_11405</name>
</gene>
<evidence type="ECO:0000313" key="3">
    <source>
        <dbReference type="EMBL" id="OAK65444.1"/>
    </source>
</evidence>
<comment type="caution">
    <text evidence="3">The sequence shown here is derived from an EMBL/GenBank/DDBJ whole genome shotgun (WGS) entry which is preliminary data.</text>
</comment>
<feature type="transmembrane region" description="Helical" evidence="1">
    <location>
        <begin position="190"/>
        <end position="209"/>
    </location>
</feature>
<protein>
    <recommendedName>
        <fullName evidence="2">EamA domain-containing protein</fullName>
    </recommendedName>
</protein>
<dbReference type="AlphaFoldDB" id="A0AA91IBV5"/>
<dbReference type="EMBL" id="LVHG01000033">
    <property type="protein sequence ID" value="OAK65444.1"/>
    <property type="molecule type" value="Genomic_DNA"/>
</dbReference>
<dbReference type="SUPFAM" id="SSF103481">
    <property type="entry name" value="Multidrug resistance efflux transporter EmrE"/>
    <property type="match status" value="2"/>
</dbReference>